<sequence length="78" mass="8762">MFKDTRCAHPPAYTPGNSIMCEDMVGNGLAGQFSKLENDGNNMRDQAERIRVLVERLKSNAFVNQCSELLQTVQRSTK</sequence>
<dbReference type="RefSeq" id="WP_150494001.1">
    <property type="nucleotide sequence ID" value="NZ_BMFA01000001.1"/>
</dbReference>
<evidence type="ECO:0000313" key="2">
    <source>
        <dbReference type="Proteomes" id="UP000605148"/>
    </source>
</evidence>
<evidence type="ECO:0000313" key="1">
    <source>
        <dbReference type="EMBL" id="GGB35454.1"/>
    </source>
</evidence>
<proteinExistence type="predicted"/>
<gene>
    <name evidence="1" type="ORF">GCM10011316_04470</name>
</gene>
<dbReference type="AlphaFoldDB" id="A0A916T9K1"/>
<dbReference type="Proteomes" id="UP000605148">
    <property type="component" value="Unassembled WGS sequence"/>
</dbReference>
<reference evidence="1" key="2">
    <citation type="submission" date="2020-09" db="EMBL/GenBank/DDBJ databases">
        <authorList>
            <person name="Sun Q."/>
            <person name="Zhou Y."/>
        </authorList>
    </citation>
    <scope>NUCLEOTIDE SEQUENCE</scope>
    <source>
        <strain evidence="1">CGMCC 1.12426</strain>
    </source>
</reference>
<accession>A0A916T9K1</accession>
<organism evidence="1 2">
    <name type="scientific">Roseibium aquae</name>
    <dbReference type="NCBI Taxonomy" id="1323746"/>
    <lineage>
        <taxon>Bacteria</taxon>
        <taxon>Pseudomonadati</taxon>
        <taxon>Pseudomonadota</taxon>
        <taxon>Alphaproteobacteria</taxon>
        <taxon>Hyphomicrobiales</taxon>
        <taxon>Stappiaceae</taxon>
        <taxon>Roseibium</taxon>
    </lineage>
</organism>
<dbReference type="EMBL" id="BMFA01000001">
    <property type="protein sequence ID" value="GGB35454.1"/>
    <property type="molecule type" value="Genomic_DNA"/>
</dbReference>
<reference evidence="1" key="1">
    <citation type="journal article" date="2014" name="Int. J. Syst. Evol. Microbiol.">
        <title>Complete genome sequence of Corynebacterium casei LMG S-19264T (=DSM 44701T), isolated from a smear-ripened cheese.</title>
        <authorList>
            <consortium name="US DOE Joint Genome Institute (JGI-PGF)"/>
            <person name="Walter F."/>
            <person name="Albersmeier A."/>
            <person name="Kalinowski J."/>
            <person name="Ruckert C."/>
        </authorList>
    </citation>
    <scope>NUCLEOTIDE SEQUENCE</scope>
    <source>
        <strain evidence="1">CGMCC 1.12426</strain>
    </source>
</reference>
<protein>
    <submittedName>
        <fullName evidence="1">Uncharacterized protein</fullName>
    </submittedName>
</protein>
<keyword evidence="2" id="KW-1185">Reference proteome</keyword>
<name>A0A916T9K1_9HYPH</name>
<comment type="caution">
    <text evidence="1">The sequence shown here is derived from an EMBL/GenBank/DDBJ whole genome shotgun (WGS) entry which is preliminary data.</text>
</comment>